<accession>A0A8T1RVL9</accession>
<sequence length="87" mass="9965">CTGDAMVREKEEQNSQQEKVEQVKKYRGLSQRSKRNVPRSHEQGKFCVIQLRPETEQGNQPGEKAGKFISCQGTLKDIKETTTQQEI</sequence>
<reference evidence="2 3" key="1">
    <citation type="journal article" date="2020" name="G3 (Bethesda)">
        <title>Draft Genome of the Common Snapping Turtle, Chelydra serpentina, a Model for Phenotypic Plasticity in Reptiles.</title>
        <authorList>
            <person name="Das D."/>
            <person name="Singh S.K."/>
            <person name="Bierstedt J."/>
            <person name="Erickson A."/>
            <person name="Galli G.L.J."/>
            <person name="Crossley D.A. 2nd"/>
            <person name="Rhen T."/>
        </authorList>
    </citation>
    <scope>NUCLEOTIDE SEQUENCE [LARGE SCALE GENOMIC DNA]</scope>
    <source>
        <strain evidence="2">KW</strain>
    </source>
</reference>
<keyword evidence="3" id="KW-1185">Reference proteome</keyword>
<evidence type="ECO:0000313" key="3">
    <source>
        <dbReference type="Proteomes" id="UP000765507"/>
    </source>
</evidence>
<dbReference type="EMBL" id="JAHGAV010005008">
    <property type="protein sequence ID" value="KAG6920628.1"/>
    <property type="molecule type" value="Genomic_DNA"/>
</dbReference>
<feature type="region of interest" description="Disordered" evidence="1">
    <location>
        <begin position="1"/>
        <end position="44"/>
    </location>
</feature>
<name>A0A8T1RVL9_CHESE</name>
<organism evidence="2 3">
    <name type="scientific">Chelydra serpentina</name>
    <name type="common">Snapping turtle</name>
    <name type="synonym">Testudo serpentina</name>
    <dbReference type="NCBI Taxonomy" id="8475"/>
    <lineage>
        <taxon>Eukaryota</taxon>
        <taxon>Metazoa</taxon>
        <taxon>Chordata</taxon>
        <taxon>Craniata</taxon>
        <taxon>Vertebrata</taxon>
        <taxon>Euteleostomi</taxon>
        <taxon>Archelosauria</taxon>
        <taxon>Testudinata</taxon>
        <taxon>Testudines</taxon>
        <taxon>Cryptodira</taxon>
        <taxon>Durocryptodira</taxon>
        <taxon>Americhelydia</taxon>
        <taxon>Chelydroidea</taxon>
        <taxon>Chelydridae</taxon>
        <taxon>Chelydra</taxon>
    </lineage>
</organism>
<evidence type="ECO:0000313" key="2">
    <source>
        <dbReference type="EMBL" id="KAG6920628.1"/>
    </source>
</evidence>
<gene>
    <name evidence="2" type="ORF">G0U57_015997</name>
</gene>
<feature type="compositionally biased region" description="Basic and acidic residues" evidence="1">
    <location>
        <begin position="1"/>
        <end position="24"/>
    </location>
</feature>
<dbReference type="AlphaFoldDB" id="A0A8T1RVL9"/>
<protein>
    <submittedName>
        <fullName evidence="2">Uncharacterized protein</fullName>
    </submittedName>
</protein>
<feature type="non-terminal residue" evidence="2">
    <location>
        <position position="1"/>
    </location>
</feature>
<evidence type="ECO:0000256" key="1">
    <source>
        <dbReference type="SAM" id="MobiDB-lite"/>
    </source>
</evidence>
<feature type="non-terminal residue" evidence="2">
    <location>
        <position position="87"/>
    </location>
</feature>
<comment type="caution">
    <text evidence="2">The sequence shown here is derived from an EMBL/GenBank/DDBJ whole genome shotgun (WGS) entry which is preliminary data.</text>
</comment>
<dbReference type="Proteomes" id="UP000765507">
    <property type="component" value="Unassembled WGS sequence"/>
</dbReference>
<proteinExistence type="predicted"/>